<organism evidence="1">
    <name type="scientific">Siphoviridae sp. ct6GI21</name>
    <dbReference type="NCBI Taxonomy" id="2825340"/>
    <lineage>
        <taxon>Viruses</taxon>
        <taxon>Duplodnaviria</taxon>
        <taxon>Heunggongvirae</taxon>
        <taxon>Uroviricota</taxon>
        <taxon>Caudoviricetes</taxon>
    </lineage>
</organism>
<accession>A0A8S5U4A0</accession>
<protein>
    <recommendedName>
        <fullName evidence="2">DUF4417 domain-containing protein</fullName>
    </recommendedName>
</protein>
<reference evidence="1" key="1">
    <citation type="journal article" date="2021" name="Proc. Natl. Acad. Sci. U.S.A.">
        <title>A Catalog of Tens of Thousands of Viruses from Human Metagenomes Reveals Hidden Associations with Chronic Diseases.</title>
        <authorList>
            <person name="Tisza M.J."/>
            <person name="Buck C.B."/>
        </authorList>
    </citation>
    <scope>NUCLEOTIDE SEQUENCE</scope>
    <source>
        <strain evidence="1">Ct6GI21</strain>
    </source>
</reference>
<evidence type="ECO:0000313" key="1">
    <source>
        <dbReference type="EMBL" id="DAF89275.1"/>
    </source>
</evidence>
<dbReference type="Pfam" id="PF14386">
    <property type="entry name" value="DUF4417"/>
    <property type="match status" value="1"/>
</dbReference>
<name>A0A8S5U4A0_9CAUD</name>
<proteinExistence type="predicted"/>
<evidence type="ECO:0008006" key="2">
    <source>
        <dbReference type="Google" id="ProtNLM"/>
    </source>
</evidence>
<sequence>MKSDAYLNGQDILNWYKTPFEMTFSKQGFPELEPLKSLSIPRRGLRTLPFNYALSNKEKDYFVHFYIQDYLFNRIWNNPKRYIDVLKDYEGIVMPDFSLYTDMPEPLQRFNHYRNLWFARMCQIQGITVIPSPNWSTRNSLDWCLEGMPKDSVIMISAVGSIKNPEVFNDFIYCAKYVEERLNPSHILIRCPEKSYEKIKSFVNTACSLVIYTV</sequence>
<dbReference type="EMBL" id="BK016005">
    <property type="protein sequence ID" value="DAF89275.1"/>
    <property type="molecule type" value="Genomic_DNA"/>
</dbReference>
<dbReference type="InterPro" id="IPR025530">
    <property type="entry name" value="DUF4417"/>
</dbReference>